<feature type="compositionally biased region" description="Pro residues" evidence="23">
    <location>
        <begin position="900"/>
        <end position="916"/>
    </location>
</feature>
<comment type="similarity">
    <text evidence="6">Belongs to the vinculin/alpha-catenin family.</text>
</comment>
<evidence type="ECO:0000313" key="24">
    <source>
        <dbReference type="EMBL" id="OXB66955.1"/>
    </source>
</evidence>
<evidence type="ECO:0000256" key="20">
    <source>
        <dbReference type="ARBA" id="ARBA00024757"/>
    </source>
</evidence>
<evidence type="ECO:0000256" key="15">
    <source>
        <dbReference type="ARBA" id="ARBA00023139"/>
    </source>
</evidence>
<dbReference type="Pfam" id="PF01044">
    <property type="entry name" value="Vinculin"/>
    <property type="match status" value="2"/>
</dbReference>
<dbReference type="GO" id="GO:0051015">
    <property type="term" value="F:actin filament binding"/>
    <property type="evidence" value="ECO:0007669"/>
    <property type="project" value="InterPro"/>
</dbReference>
<evidence type="ECO:0000256" key="10">
    <source>
        <dbReference type="ARBA" id="ARBA00022553"/>
    </source>
</evidence>
<dbReference type="FunFam" id="1.20.120.810:FF:000003">
    <property type="entry name" value="Vinculin b"/>
    <property type="match status" value="1"/>
</dbReference>
<dbReference type="PROSITE" id="PS00663">
    <property type="entry name" value="VINCULIN_1"/>
    <property type="match status" value="1"/>
</dbReference>
<dbReference type="AlphaFoldDB" id="A0A226NH03"/>
<keyword evidence="8" id="KW-1003">Cell membrane</keyword>
<evidence type="ECO:0000256" key="6">
    <source>
        <dbReference type="ARBA" id="ARBA00008376"/>
    </source>
</evidence>
<feature type="region of interest" description="Disordered" evidence="23">
    <location>
        <begin position="877"/>
        <end position="928"/>
    </location>
</feature>
<keyword evidence="17" id="KW-0206">Cytoskeleton</keyword>
<dbReference type="PROSITE" id="PS00664">
    <property type="entry name" value="VINCULIN_2"/>
    <property type="match status" value="2"/>
</dbReference>
<dbReference type="InterPro" id="IPR006077">
    <property type="entry name" value="Vinculin/catenin"/>
</dbReference>
<organism evidence="24 25">
    <name type="scientific">Callipepla squamata</name>
    <name type="common">Scaled quail</name>
    <dbReference type="NCBI Taxonomy" id="9009"/>
    <lineage>
        <taxon>Eukaryota</taxon>
        <taxon>Metazoa</taxon>
        <taxon>Chordata</taxon>
        <taxon>Craniata</taxon>
        <taxon>Vertebrata</taxon>
        <taxon>Euteleostomi</taxon>
        <taxon>Archelosauria</taxon>
        <taxon>Archosauria</taxon>
        <taxon>Dinosauria</taxon>
        <taxon>Saurischia</taxon>
        <taxon>Theropoda</taxon>
        <taxon>Coelurosauria</taxon>
        <taxon>Aves</taxon>
        <taxon>Neognathae</taxon>
        <taxon>Galloanserae</taxon>
        <taxon>Galliformes</taxon>
        <taxon>Odontophoridae</taxon>
        <taxon>Callipepla</taxon>
    </lineage>
</organism>
<dbReference type="InterPro" id="IPR036723">
    <property type="entry name" value="Alpha-catenin/vinculin-like_sf"/>
</dbReference>
<keyword evidence="18" id="KW-0966">Cell projection</keyword>
<keyword evidence="25" id="KW-1185">Reference proteome</keyword>
<evidence type="ECO:0000256" key="21">
    <source>
        <dbReference type="ARBA" id="ARBA00033411"/>
    </source>
</evidence>
<dbReference type="GO" id="GO:0005912">
    <property type="term" value="C:adherens junction"/>
    <property type="evidence" value="ECO:0007669"/>
    <property type="project" value="UniProtKB-SubCell"/>
</dbReference>
<keyword evidence="13" id="KW-0965">Cell junction</keyword>
<sequence length="1175" mass="129305">MPVFHTRTIESILEPVAQQISHLVIMHEEGEVDGKAIPDLTGPVSAVQAAVSNLVRTELLHVRALDAVPNISSLIDEAAEFVRWGTISVHDRVIEVGKETVQTTEDQILKRDMPPAFIKVENACTKLVRAAQMLQADPYSVPARDYLIDGSRGILSGTSDLLLTFDEAEVRKIIRVCKGILEYLTVAEVVETMEDLVTYTKNLGPGMTKMAKMIDERQQELTHQEHRVMLVNSMNTVKELLPVLISAMKIFVTTKNTKSQGIEEALKNRNFTVEKMSAEINEIIRVLQLTSWDEDAWASKDTEAMKRALALIDSKMNQAKGWLRDPNAPPGLLSQFQYDNVIEELEVPVLITQEGGIEGDAGEQAIRQILDEAGKAGELCAGKERREILGTCKTLGQMTDQLADLRARGQGATPMAMQKAQQVSQGLDLLTAKVENAARKLEAMTNSKQAIAKKIDAAQNWLADPNGGSEGEEHIRGIMSEARKVAELCEEPKERDDILRSLGEISALTAKLSDLRRHGKGDSPEARALAKQIATSLQNLQSKTNKAVANTRPVKAAVHLEGKIEQAQRWIDNPTVDDRGVGQAAIRGLVAEGRRLANVMMGPYRQDLLAKCDRVDQLAAQLADLAARGEGESPQARAIAAQLQDSLKVFEERAANFENHAARLGATAEKAAAVGTANKTTVEGIQATVKSARELTPQVVSAARILLRNPGNQAAYEHFETMKNQWIDNVEKMTGLVDEAIDTKSLLDASEEAIKKDLDKCKVAMANMQPQMLVAGATSIARRANRILLVAKREVENSEDPKFREAVKAASDELSKTISPMVMDAKAVAGNISDPAVYLLLWKFCMLKFQTGLQKSFLDSGYRILGAVAKVREAFQPQEPDFPPPPPDLEQLHLTDELAPPKPPLPEGEVPPPRPPPPEEKDEEFPEQKAGEAINQPMMMAARQLHDEARKWSSKPVTVINEAAEAGVDIDEEDDADVEFSLPSDIEDDYEPELLLMPTNQPVNQPILAAAQSLHREATKWSSKGNDIIAAAKRMALLMAEMSRLVRGGSGNKRALIQCAKDIAKASDEVTRLAKEVAKQCTDKRIRTNLLQVCERIPTISTQLKILSTVKATMLGRTNISDEESEQATEMLVHNAQNLMQSVKETVREAEAASIKIRTDAGFTLRWVRKTPWYQ</sequence>
<comment type="caution">
    <text evidence="24">The sequence shown here is derived from an EMBL/GenBank/DDBJ whole genome shotgun (WGS) entry which is preliminary data.</text>
</comment>
<keyword evidence="15" id="KW-0564">Palmitate</keyword>
<evidence type="ECO:0000256" key="16">
    <source>
        <dbReference type="ARBA" id="ARBA00023203"/>
    </source>
</evidence>
<evidence type="ECO:0000256" key="19">
    <source>
        <dbReference type="ARBA" id="ARBA00023288"/>
    </source>
</evidence>
<evidence type="ECO:0000256" key="23">
    <source>
        <dbReference type="SAM" id="MobiDB-lite"/>
    </source>
</evidence>
<dbReference type="GO" id="GO:0007155">
    <property type="term" value="P:cell adhesion"/>
    <property type="evidence" value="ECO:0007669"/>
    <property type="project" value="UniProtKB-KW"/>
</dbReference>
<dbReference type="EMBL" id="MCFN01000047">
    <property type="protein sequence ID" value="OXB66955.1"/>
    <property type="molecule type" value="Genomic_DNA"/>
</dbReference>
<evidence type="ECO:0000256" key="9">
    <source>
        <dbReference type="ARBA" id="ARBA00022490"/>
    </source>
</evidence>
<keyword evidence="19" id="KW-0449">Lipoprotein</keyword>
<comment type="subcellular location">
    <subcellularLocation>
        <location evidence="5">Cell junction</location>
        <location evidence="5">Adherens junction</location>
    </subcellularLocation>
    <subcellularLocation>
        <location evidence="3">Cell junction</location>
        <location evidence="3">Focal adhesion</location>
    </subcellularLocation>
    <subcellularLocation>
        <location evidence="4">Cell membrane</location>
        <location evidence="4">Sarcolemma</location>
        <topology evidence="4">Peripheral membrane protein</topology>
        <orientation evidence="4">Cytoplasmic side</orientation>
    </subcellularLocation>
    <subcellularLocation>
        <location evidence="1">Cell projection</location>
        <location evidence="1">Podosome</location>
    </subcellularLocation>
    <subcellularLocation>
        <location evidence="2">Cytoplasm</location>
        <location evidence="2">Cytoskeleton</location>
    </subcellularLocation>
</comment>
<evidence type="ECO:0000256" key="8">
    <source>
        <dbReference type="ARBA" id="ARBA00022475"/>
    </source>
</evidence>
<dbReference type="GO" id="GO:0005198">
    <property type="term" value="F:structural molecule activity"/>
    <property type="evidence" value="ECO:0007669"/>
    <property type="project" value="InterPro"/>
</dbReference>
<evidence type="ECO:0000256" key="5">
    <source>
        <dbReference type="ARBA" id="ARBA00004536"/>
    </source>
</evidence>
<dbReference type="InterPro" id="IPR017997">
    <property type="entry name" value="Vinculin"/>
</dbReference>
<evidence type="ECO:0000256" key="18">
    <source>
        <dbReference type="ARBA" id="ARBA00023273"/>
    </source>
</evidence>
<dbReference type="FunFam" id="1.20.120.230:FF:000013">
    <property type="entry name" value="Vinculin b"/>
    <property type="match status" value="1"/>
</dbReference>
<feature type="coiled-coil region" evidence="22">
    <location>
        <begin position="427"/>
        <end position="454"/>
    </location>
</feature>
<keyword evidence="14" id="KW-0472">Membrane</keyword>
<evidence type="ECO:0000256" key="4">
    <source>
        <dbReference type="ARBA" id="ARBA00004278"/>
    </source>
</evidence>
<evidence type="ECO:0000256" key="7">
    <source>
        <dbReference type="ARBA" id="ARBA00014125"/>
    </source>
</evidence>
<keyword evidence="10" id="KW-0597">Phosphoprotein</keyword>
<dbReference type="PANTHER" id="PTHR46180">
    <property type="entry name" value="VINCULIN"/>
    <property type="match status" value="1"/>
</dbReference>
<dbReference type="InterPro" id="IPR000633">
    <property type="entry name" value="Vinculin_CS"/>
</dbReference>
<dbReference type="FunFam" id="1.20.120.810:FF:000001">
    <property type="entry name" value="Vinculin a"/>
    <property type="match status" value="1"/>
</dbReference>
<evidence type="ECO:0000256" key="1">
    <source>
        <dbReference type="ARBA" id="ARBA00004188"/>
    </source>
</evidence>
<keyword evidence="9" id="KW-0963">Cytoplasm</keyword>
<evidence type="ECO:0000256" key="17">
    <source>
        <dbReference type="ARBA" id="ARBA00023212"/>
    </source>
</evidence>
<keyword evidence="16" id="KW-0009">Actin-binding</keyword>
<evidence type="ECO:0000256" key="13">
    <source>
        <dbReference type="ARBA" id="ARBA00022949"/>
    </source>
</evidence>
<keyword evidence="12" id="KW-0130">Cell adhesion</keyword>
<dbReference type="FunFam" id="1.20.120.230:FF:000010">
    <property type="entry name" value="Vinculin a"/>
    <property type="match status" value="1"/>
</dbReference>
<reference evidence="24 25" key="1">
    <citation type="submission" date="2016-07" db="EMBL/GenBank/DDBJ databases">
        <title>Disparate Historic Effective Population Sizes Predicted by Modern Levels of Genome Diversity for the Scaled Quail (Callipepla squamata) and the Northern Bobwhite (Colinus virginianus): Inferences from First and Second Generation Draft Genome Assemblies for Sympatric New World Quail.</title>
        <authorList>
            <person name="Oldeschulte D.L."/>
            <person name="Halley Y.A."/>
            <person name="Bhattarai E.K."/>
            <person name="Brashear W.A."/>
            <person name="Hill J."/>
            <person name="Metz R.P."/>
            <person name="Johnson C.D."/>
            <person name="Rollins D."/>
            <person name="Peterson M.J."/>
            <person name="Bickhart D.M."/>
            <person name="Decker J.E."/>
            <person name="Seabury C.M."/>
        </authorList>
    </citation>
    <scope>NUCLEOTIDE SEQUENCE [LARGE SCALE GENOMIC DNA]</scope>
    <source>
        <strain evidence="24 25">Texas</strain>
        <tissue evidence="24">Leg muscle</tissue>
    </source>
</reference>
<dbReference type="Gene3D" id="1.20.120.810">
    <property type="entry name" value="Vinculin, Vh2 four-helix bundle"/>
    <property type="match status" value="4"/>
</dbReference>
<dbReference type="PRINTS" id="PR00806">
    <property type="entry name" value="VINCULIN"/>
</dbReference>
<dbReference type="GO" id="GO:0042383">
    <property type="term" value="C:sarcolemma"/>
    <property type="evidence" value="ECO:0007669"/>
    <property type="project" value="UniProtKB-SubCell"/>
</dbReference>
<comment type="function">
    <text evidence="20">Actin filament (F-actin)-binding protein involved in cell-matrix adhesion and cell-cell adhesion. Regulates cell-surface E-cadherin expression and potentiates mechanosensing by the E-cadherin complex. May also play important roles in cell morphology and locomotion.</text>
</comment>
<dbReference type="GO" id="GO:0005925">
    <property type="term" value="C:focal adhesion"/>
    <property type="evidence" value="ECO:0007669"/>
    <property type="project" value="UniProtKB-SubCell"/>
</dbReference>
<protein>
    <recommendedName>
        <fullName evidence="7">Vinculin</fullName>
    </recommendedName>
    <alternativeName>
        <fullName evidence="21">Metavinculin</fullName>
    </alternativeName>
</protein>
<evidence type="ECO:0000256" key="12">
    <source>
        <dbReference type="ARBA" id="ARBA00022889"/>
    </source>
</evidence>
<evidence type="ECO:0000256" key="3">
    <source>
        <dbReference type="ARBA" id="ARBA00004246"/>
    </source>
</evidence>
<dbReference type="SUPFAM" id="SSF47220">
    <property type="entry name" value="alpha-catenin/vinculin-like"/>
    <property type="match status" value="8"/>
</dbReference>
<evidence type="ECO:0000256" key="22">
    <source>
        <dbReference type="SAM" id="Coils"/>
    </source>
</evidence>
<dbReference type="OrthoDB" id="29742at2759"/>
<dbReference type="FunFam" id="1.20.120.230:FF:000041">
    <property type="entry name" value="Vinculin"/>
    <property type="match status" value="1"/>
</dbReference>
<evidence type="ECO:0000256" key="2">
    <source>
        <dbReference type="ARBA" id="ARBA00004245"/>
    </source>
</evidence>
<accession>A0A226NH03</accession>
<dbReference type="Proteomes" id="UP000198323">
    <property type="component" value="Unassembled WGS sequence"/>
</dbReference>
<evidence type="ECO:0000256" key="14">
    <source>
        <dbReference type="ARBA" id="ARBA00023136"/>
    </source>
</evidence>
<proteinExistence type="inferred from homology"/>
<keyword evidence="11" id="KW-0677">Repeat</keyword>
<dbReference type="GO" id="GO:0030016">
    <property type="term" value="C:myofibril"/>
    <property type="evidence" value="ECO:0007669"/>
    <property type="project" value="UniProtKB-ARBA"/>
</dbReference>
<evidence type="ECO:0000256" key="11">
    <source>
        <dbReference type="ARBA" id="ARBA00022737"/>
    </source>
</evidence>
<dbReference type="GO" id="GO:0002102">
    <property type="term" value="C:podosome"/>
    <property type="evidence" value="ECO:0007669"/>
    <property type="project" value="UniProtKB-SubCell"/>
</dbReference>
<name>A0A226NH03_CALSU</name>
<dbReference type="Gene3D" id="1.20.120.230">
    <property type="entry name" value="Alpha-catenin/vinculin-like"/>
    <property type="match status" value="4"/>
</dbReference>
<gene>
    <name evidence="24" type="ORF">ASZ78_004619</name>
</gene>
<dbReference type="STRING" id="9009.A0A226NH03"/>
<keyword evidence="22" id="KW-0175">Coiled coil</keyword>
<evidence type="ECO:0000313" key="25">
    <source>
        <dbReference type="Proteomes" id="UP000198323"/>
    </source>
</evidence>